<keyword evidence="3" id="KW-1185">Reference proteome</keyword>
<evidence type="ECO:0000256" key="1">
    <source>
        <dbReference type="SAM" id="SignalP"/>
    </source>
</evidence>
<proteinExistence type="predicted"/>
<gene>
    <name evidence="2" type="ORF">Bhyg_15181</name>
</gene>
<accession>A0A9Q0MRD4</accession>
<keyword evidence="1" id="KW-0732">Signal</keyword>
<organism evidence="2 3">
    <name type="scientific">Pseudolycoriella hygida</name>
    <dbReference type="NCBI Taxonomy" id="35572"/>
    <lineage>
        <taxon>Eukaryota</taxon>
        <taxon>Metazoa</taxon>
        <taxon>Ecdysozoa</taxon>
        <taxon>Arthropoda</taxon>
        <taxon>Hexapoda</taxon>
        <taxon>Insecta</taxon>
        <taxon>Pterygota</taxon>
        <taxon>Neoptera</taxon>
        <taxon>Endopterygota</taxon>
        <taxon>Diptera</taxon>
        <taxon>Nematocera</taxon>
        <taxon>Sciaroidea</taxon>
        <taxon>Sciaridae</taxon>
        <taxon>Pseudolycoriella</taxon>
    </lineage>
</organism>
<feature type="chain" id="PRO_5040470733" evidence="1">
    <location>
        <begin position="22"/>
        <end position="250"/>
    </location>
</feature>
<protein>
    <submittedName>
        <fullName evidence="2">Uncharacterized protein</fullName>
    </submittedName>
</protein>
<evidence type="ECO:0000313" key="2">
    <source>
        <dbReference type="EMBL" id="KAJ6636590.1"/>
    </source>
</evidence>
<dbReference type="AlphaFoldDB" id="A0A9Q0MRD4"/>
<feature type="signal peptide" evidence="1">
    <location>
        <begin position="1"/>
        <end position="21"/>
    </location>
</feature>
<reference evidence="2" key="1">
    <citation type="submission" date="2022-07" db="EMBL/GenBank/DDBJ databases">
        <authorList>
            <person name="Trinca V."/>
            <person name="Uliana J.V.C."/>
            <person name="Torres T.T."/>
            <person name="Ward R.J."/>
            <person name="Monesi N."/>
        </authorList>
    </citation>
    <scope>NUCLEOTIDE SEQUENCE</scope>
    <source>
        <strain evidence="2">HSMRA1968</strain>
        <tissue evidence="2">Whole embryos</tissue>
    </source>
</reference>
<dbReference type="Proteomes" id="UP001151699">
    <property type="component" value="Chromosome C"/>
</dbReference>
<evidence type="ECO:0000313" key="3">
    <source>
        <dbReference type="Proteomes" id="UP001151699"/>
    </source>
</evidence>
<dbReference type="EMBL" id="WJQU01000004">
    <property type="protein sequence ID" value="KAJ6636590.1"/>
    <property type="molecule type" value="Genomic_DNA"/>
</dbReference>
<comment type="caution">
    <text evidence="2">The sequence shown here is derived from an EMBL/GenBank/DDBJ whole genome shotgun (WGS) entry which is preliminary data.</text>
</comment>
<name>A0A9Q0MRD4_9DIPT</name>
<sequence>MKNFIPSTLASLCLLTLHVNAVNVNPECENELSKLKESSRNFINEFKDLHDRAHGYSDVIASLCTALFAIEHSFFNGNYATDAHSAKAALQTFFDGYGGPASGASAKFAGLFDSIDLAADELLKMGFDFVSSNELPCSRNRQRRGCEMELNERRCELLDFLSSTKTKRDKIKSHIKDGKVVLADMNDAVADFSAINLGEDYCKVRTAINDFFTSFNKLHWEGHMYFVNFQSVCDEITAEVSKLFVKYNDC</sequence>